<comment type="caution">
    <text evidence="2">The sequence shown here is derived from an EMBL/GenBank/DDBJ whole genome shotgun (WGS) entry which is preliminary data.</text>
</comment>
<dbReference type="EMBL" id="JACGWN010000003">
    <property type="protein sequence ID" value="KAL0455375.1"/>
    <property type="molecule type" value="Genomic_DNA"/>
</dbReference>
<evidence type="ECO:0000256" key="1">
    <source>
        <dbReference type="SAM" id="MobiDB-lite"/>
    </source>
</evidence>
<evidence type="ECO:0000313" key="2">
    <source>
        <dbReference type="EMBL" id="KAL0455375.1"/>
    </source>
</evidence>
<name>A0AAW2XP86_9LAMI</name>
<proteinExistence type="predicted"/>
<reference evidence="2" key="2">
    <citation type="journal article" date="2024" name="Plant">
        <title>Genomic evolution and insights into agronomic trait innovations of Sesamum species.</title>
        <authorList>
            <person name="Miao H."/>
            <person name="Wang L."/>
            <person name="Qu L."/>
            <person name="Liu H."/>
            <person name="Sun Y."/>
            <person name="Le M."/>
            <person name="Wang Q."/>
            <person name="Wei S."/>
            <person name="Zheng Y."/>
            <person name="Lin W."/>
            <person name="Duan Y."/>
            <person name="Cao H."/>
            <person name="Xiong S."/>
            <person name="Wang X."/>
            <person name="Wei L."/>
            <person name="Li C."/>
            <person name="Ma Q."/>
            <person name="Ju M."/>
            <person name="Zhao R."/>
            <person name="Li G."/>
            <person name="Mu C."/>
            <person name="Tian Q."/>
            <person name="Mei H."/>
            <person name="Zhang T."/>
            <person name="Gao T."/>
            <person name="Zhang H."/>
        </authorList>
    </citation>
    <scope>NUCLEOTIDE SEQUENCE</scope>
    <source>
        <strain evidence="2">KEN1</strain>
    </source>
</reference>
<feature type="region of interest" description="Disordered" evidence="1">
    <location>
        <begin position="28"/>
        <end position="52"/>
    </location>
</feature>
<organism evidence="2">
    <name type="scientific">Sesamum latifolium</name>
    <dbReference type="NCBI Taxonomy" id="2727402"/>
    <lineage>
        <taxon>Eukaryota</taxon>
        <taxon>Viridiplantae</taxon>
        <taxon>Streptophyta</taxon>
        <taxon>Embryophyta</taxon>
        <taxon>Tracheophyta</taxon>
        <taxon>Spermatophyta</taxon>
        <taxon>Magnoliopsida</taxon>
        <taxon>eudicotyledons</taxon>
        <taxon>Gunneridae</taxon>
        <taxon>Pentapetalae</taxon>
        <taxon>asterids</taxon>
        <taxon>lamiids</taxon>
        <taxon>Lamiales</taxon>
        <taxon>Pedaliaceae</taxon>
        <taxon>Sesamum</taxon>
    </lineage>
</organism>
<gene>
    <name evidence="2" type="ORF">Slati_0876700</name>
</gene>
<accession>A0AAW2XP86</accession>
<feature type="compositionally biased region" description="Basic and acidic residues" evidence="1">
    <location>
        <begin position="35"/>
        <end position="44"/>
    </location>
</feature>
<dbReference type="AlphaFoldDB" id="A0AAW2XP86"/>
<sequence length="130" mass="14991">MDSQKMLLLSHALHTQKTHAHTILHYVVPDDDGDKGEPPGERDIGPTPEEDTIDAKIRRDLKLSEFYSLATRILDGDDDSLDKLVSLKRRWERRFPEPTDNRVGLSAGRRFMPRFPSRVTLMPRRSIQQS</sequence>
<protein>
    <submittedName>
        <fullName evidence="2">Uncharacterized protein</fullName>
    </submittedName>
</protein>
<reference evidence="2" key="1">
    <citation type="submission" date="2020-06" db="EMBL/GenBank/DDBJ databases">
        <authorList>
            <person name="Li T."/>
            <person name="Hu X."/>
            <person name="Zhang T."/>
            <person name="Song X."/>
            <person name="Zhang H."/>
            <person name="Dai N."/>
            <person name="Sheng W."/>
            <person name="Hou X."/>
            <person name="Wei L."/>
        </authorList>
    </citation>
    <scope>NUCLEOTIDE SEQUENCE</scope>
    <source>
        <strain evidence="2">KEN1</strain>
        <tissue evidence="2">Leaf</tissue>
    </source>
</reference>